<dbReference type="EMBL" id="CP118718">
    <property type="protein sequence ID" value="WEA45473.1"/>
    <property type="molecule type" value="Genomic_DNA"/>
</dbReference>
<accession>A0ABD7WYW1</accession>
<dbReference type="CDD" id="cd03349">
    <property type="entry name" value="LbH_XAT"/>
    <property type="match status" value="1"/>
</dbReference>
<dbReference type="PANTHER" id="PTHR43300:SF11">
    <property type="entry name" value="ACETYLTRANSFERASE RV3034C-RELATED"/>
    <property type="match status" value="1"/>
</dbReference>
<gene>
    <name evidence="1" type="ORF">PWO00_05740</name>
</gene>
<dbReference type="PANTHER" id="PTHR43300">
    <property type="entry name" value="ACETYLTRANSFERASE"/>
    <property type="match status" value="1"/>
</dbReference>
<dbReference type="SUPFAM" id="SSF51161">
    <property type="entry name" value="Trimeric LpxA-like enzymes"/>
    <property type="match status" value="1"/>
</dbReference>
<dbReference type="RefSeq" id="WP_275036961.1">
    <property type="nucleotide sequence ID" value="NZ_CP118718.1"/>
</dbReference>
<dbReference type="InterPro" id="IPR050179">
    <property type="entry name" value="Trans_hexapeptide_repeat"/>
</dbReference>
<dbReference type="Proteomes" id="UP001220217">
    <property type="component" value="Chromosome"/>
</dbReference>
<dbReference type="AlphaFoldDB" id="A0ABD7WYW1"/>
<dbReference type="Gene3D" id="2.160.10.10">
    <property type="entry name" value="Hexapeptide repeat proteins"/>
    <property type="match status" value="1"/>
</dbReference>
<protein>
    <submittedName>
        <fullName evidence="1">CatB-related O-acetyltransferase</fullName>
    </submittedName>
</protein>
<sequence>MRKIFKKACLRVLKLIIYRKSVFGQVGKKNRFTKGVFISEDAKIGNYNYFGPYSMVNNAYIGNYCSIAPNVKIGQGEHSIHFVTTYQKISKKLINYSLNTSPAVIGNDVWCGANVVIKQGITIGSGAVIGANSVVTKNIPEYAICVGAPAKVIKFRFSQEEIDKIKSTNWYDYDIDQATDIVNELEKKR</sequence>
<name>A0ABD7WYW1_PRIAR</name>
<evidence type="ECO:0000313" key="2">
    <source>
        <dbReference type="Proteomes" id="UP001220217"/>
    </source>
</evidence>
<reference evidence="1 2" key="1">
    <citation type="submission" date="2023-02" db="EMBL/GenBank/DDBJ databases">
        <title>Complete genome sequence of Priestia aryabhattai G5MAi6, a methanol-tolerant strain isolated from tap water in Hong Kong.</title>
        <authorList>
            <person name="Leung K.M."/>
            <person name="Lai G.K.K."/>
            <person name="Griffin S.D.J."/>
        </authorList>
    </citation>
    <scope>NUCLEOTIDE SEQUENCE [LARGE SCALE GENOMIC DNA]</scope>
    <source>
        <strain evidence="1 2">G5MAi6</strain>
    </source>
</reference>
<evidence type="ECO:0000313" key="1">
    <source>
        <dbReference type="EMBL" id="WEA45473.1"/>
    </source>
</evidence>
<proteinExistence type="predicted"/>
<organism evidence="1 2">
    <name type="scientific">Priestia aryabhattai</name>
    <name type="common">Bacillus aryabhattai</name>
    <dbReference type="NCBI Taxonomy" id="412384"/>
    <lineage>
        <taxon>Bacteria</taxon>
        <taxon>Bacillati</taxon>
        <taxon>Bacillota</taxon>
        <taxon>Bacilli</taxon>
        <taxon>Bacillales</taxon>
        <taxon>Bacillaceae</taxon>
        <taxon>Priestia</taxon>
    </lineage>
</organism>
<dbReference type="InterPro" id="IPR001451">
    <property type="entry name" value="Hexapep"/>
</dbReference>
<dbReference type="InterPro" id="IPR011004">
    <property type="entry name" value="Trimer_LpxA-like_sf"/>
</dbReference>
<dbReference type="Pfam" id="PF00132">
    <property type="entry name" value="Hexapep"/>
    <property type="match status" value="2"/>
</dbReference>